<dbReference type="AlphaFoldDB" id="A0A5S9PI92"/>
<sequence>MTREVVLPIFNASATRSTPQKPTVSSSAHHNRWVTQPGTPSRSPARKKVPWGNR</sequence>
<feature type="compositionally biased region" description="Basic residues" evidence="1">
    <location>
        <begin position="44"/>
        <end position="54"/>
    </location>
</feature>
<organism evidence="2 3">
    <name type="scientific">Mycolicibacterium vanbaalenii</name>
    <name type="common">Mycobacterium vanbaalenii</name>
    <dbReference type="NCBI Taxonomy" id="110539"/>
    <lineage>
        <taxon>Bacteria</taxon>
        <taxon>Bacillati</taxon>
        <taxon>Actinomycetota</taxon>
        <taxon>Actinomycetes</taxon>
        <taxon>Mycobacteriales</taxon>
        <taxon>Mycobacteriaceae</taxon>
        <taxon>Mycolicibacterium</taxon>
    </lineage>
</organism>
<keyword evidence="3" id="KW-1185">Reference proteome</keyword>
<feature type="compositionally biased region" description="Polar residues" evidence="1">
    <location>
        <begin position="12"/>
        <end position="42"/>
    </location>
</feature>
<feature type="region of interest" description="Disordered" evidence="1">
    <location>
        <begin position="1"/>
        <end position="54"/>
    </location>
</feature>
<protein>
    <submittedName>
        <fullName evidence="2">Uncharacterized protein</fullName>
    </submittedName>
</protein>
<dbReference type="EMBL" id="CACSIP010000009">
    <property type="protein sequence ID" value="CAA0103474.1"/>
    <property type="molecule type" value="Genomic_DNA"/>
</dbReference>
<gene>
    <name evidence="2" type="ORF">AELLOGFF_03419</name>
</gene>
<evidence type="ECO:0000313" key="3">
    <source>
        <dbReference type="Proteomes" id="UP000430146"/>
    </source>
</evidence>
<reference evidence="2 3" key="1">
    <citation type="submission" date="2019-11" db="EMBL/GenBank/DDBJ databases">
        <authorList>
            <person name="Holert J."/>
        </authorList>
    </citation>
    <scope>NUCLEOTIDE SEQUENCE [LARGE SCALE GENOMIC DNA]</scope>
    <source>
        <strain evidence="2">BC8_1</strain>
    </source>
</reference>
<name>A0A5S9PI92_MYCVN</name>
<evidence type="ECO:0000256" key="1">
    <source>
        <dbReference type="SAM" id="MobiDB-lite"/>
    </source>
</evidence>
<dbReference type="Proteomes" id="UP000430146">
    <property type="component" value="Unassembled WGS sequence"/>
</dbReference>
<accession>A0A5S9PI92</accession>
<evidence type="ECO:0000313" key="2">
    <source>
        <dbReference type="EMBL" id="CAA0103474.1"/>
    </source>
</evidence>
<proteinExistence type="predicted"/>